<protein>
    <submittedName>
        <fullName evidence="8">Glutathione-dependent formaldehyde dehydrogenase</fullName>
    </submittedName>
</protein>
<dbReference type="RefSeq" id="WP_106876831.1">
    <property type="nucleotide sequence ID" value="NZ_PYEP01000003.1"/>
</dbReference>
<keyword evidence="3 5" id="KW-0862">Zinc</keyword>
<proteinExistence type="inferred from homology"/>
<keyword evidence="2 5" id="KW-0479">Metal-binding</keyword>
<evidence type="ECO:0000256" key="3">
    <source>
        <dbReference type="ARBA" id="ARBA00022833"/>
    </source>
</evidence>
<gene>
    <name evidence="8" type="ORF">C7G83_07930</name>
</gene>
<dbReference type="Gene3D" id="3.90.180.10">
    <property type="entry name" value="Medium-chain alcohol dehydrogenases, catalytic domain"/>
    <property type="match status" value="1"/>
</dbReference>
<dbReference type="SUPFAM" id="SSF51735">
    <property type="entry name" value="NAD(P)-binding Rossmann-fold domains"/>
    <property type="match status" value="1"/>
</dbReference>
<evidence type="ECO:0000256" key="2">
    <source>
        <dbReference type="ARBA" id="ARBA00022723"/>
    </source>
</evidence>
<dbReference type="PANTHER" id="PTHR42813">
    <property type="entry name" value="ZINC-TYPE ALCOHOL DEHYDROGENASE-LIKE"/>
    <property type="match status" value="1"/>
</dbReference>
<dbReference type="Pfam" id="PF08240">
    <property type="entry name" value="ADH_N"/>
    <property type="match status" value="1"/>
</dbReference>
<reference evidence="8 9" key="1">
    <citation type="submission" date="2018-03" db="EMBL/GenBank/DDBJ databases">
        <title>Draft genome sequence of the first documented clinical Siccibacter turicensis isolate in Austria.</title>
        <authorList>
            <person name="Lepuschitz S."/>
            <person name="Pekard-Amenitsch S."/>
            <person name="Haunold R."/>
            <person name="Schill S."/>
            <person name="Mach R."/>
            <person name="Allerberger F."/>
            <person name="Ruppitsch W."/>
            <person name="Forsythe S.J."/>
        </authorList>
    </citation>
    <scope>NUCLEOTIDE SEQUENCE [LARGE SCALE GENOMIC DNA]</scope>
    <source>
        <strain evidence="8 9">6100069499-17</strain>
    </source>
</reference>
<evidence type="ECO:0000313" key="9">
    <source>
        <dbReference type="Proteomes" id="UP000240212"/>
    </source>
</evidence>
<dbReference type="PROSITE" id="PS00059">
    <property type="entry name" value="ADH_ZINC"/>
    <property type="match status" value="1"/>
</dbReference>
<dbReference type="InterPro" id="IPR002328">
    <property type="entry name" value="ADH_Zn_CS"/>
</dbReference>
<evidence type="ECO:0000256" key="5">
    <source>
        <dbReference type="RuleBase" id="RU361277"/>
    </source>
</evidence>
<dbReference type="OrthoDB" id="9773078at2"/>
<evidence type="ECO:0000259" key="7">
    <source>
        <dbReference type="Pfam" id="PF08240"/>
    </source>
</evidence>
<evidence type="ECO:0000313" key="8">
    <source>
        <dbReference type="EMBL" id="PSN08102.1"/>
    </source>
</evidence>
<dbReference type="Proteomes" id="UP000240212">
    <property type="component" value="Unassembled WGS sequence"/>
</dbReference>
<comment type="caution">
    <text evidence="8">The sequence shown here is derived from an EMBL/GenBank/DDBJ whole genome shotgun (WGS) entry which is preliminary data.</text>
</comment>
<dbReference type="PANTHER" id="PTHR42813:SF2">
    <property type="entry name" value="DEHYDROGENASE, ZINC-CONTAINING, PUTATIVE (AFU_ORTHOLOGUE AFUA_2G02810)-RELATED"/>
    <property type="match status" value="1"/>
</dbReference>
<dbReference type="Gene3D" id="3.40.50.720">
    <property type="entry name" value="NAD(P)-binding Rossmann-like Domain"/>
    <property type="match status" value="1"/>
</dbReference>
<organism evidence="8 9">
    <name type="scientific">Siccibacter turicensis</name>
    <dbReference type="NCBI Taxonomy" id="357233"/>
    <lineage>
        <taxon>Bacteria</taxon>
        <taxon>Pseudomonadati</taxon>
        <taxon>Pseudomonadota</taxon>
        <taxon>Gammaproteobacteria</taxon>
        <taxon>Enterobacterales</taxon>
        <taxon>Enterobacteriaceae</taxon>
        <taxon>Siccibacter</taxon>
    </lineage>
</organism>
<name>A0A2P8VKN7_9ENTR</name>
<keyword evidence="4" id="KW-0560">Oxidoreductase</keyword>
<dbReference type="GO" id="GO:0008270">
    <property type="term" value="F:zinc ion binding"/>
    <property type="evidence" value="ECO:0007669"/>
    <property type="project" value="InterPro"/>
</dbReference>
<dbReference type="InterPro" id="IPR013154">
    <property type="entry name" value="ADH-like_N"/>
</dbReference>
<keyword evidence="9" id="KW-1185">Reference proteome</keyword>
<dbReference type="InterPro" id="IPR011032">
    <property type="entry name" value="GroES-like_sf"/>
</dbReference>
<dbReference type="SUPFAM" id="SSF50129">
    <property type="entry name" value="GroES-like"/>
    <property type="match status" value="1"/>
</dbReference>
<evidence type="ECO:0000256" key="4">
    <source>
        <dbReference type="ARBA" id="ARBA00023002"/>
    </source>
</evidence>
<accession>A0A2P8VKN7</accession>
<dbReference type="GO" id="GO:0016491">
    <property type="term" value="F:oxidoreductase activity"/>
    <property type="evidence" value="ECO:0007669"/>
    <property type="project" value="UniProtKB-KW"/>
</dbReference>
<evidence type="ECO:0000256" key="1">
    <source>
        <dbReference type="ARBA" id="ARBA00001947"/>
    </source>
</evidence>
<feature type="domain" description="Alcohol dehydrogenase-like C-terminal" evidence="6">
    <location>
        <begin position="196"/>
        <end position="331"/>
    </location>
</feature>
<dbReference type="AlphaFoldDB" id="A0A2P8VKN7"/>
<sequence length="388" mass="42314">MRALCWNGVNDLRVETVSDPSLVNPHDAIIKVGLTTTCGSDLHVIDGLIPSMQEGDILGHEFMGEVVDVGPEVRHIKRGDRVVVPSFIACGSCWYCNHGLYSCCDNTNPNAHLQEPVLGYPTAGIYAYSHAFGGYAGSHAEYVRVPFADTDCFVVPESVSDEQALFLSDAAPTGYMGADFCNIHPGDTVAVWGAGGVGLMAAQSAYLMGAERVIVIDRFPERLAMAREKIGAITLDYSEVDVYEALLHLTSGRGPDSCIDAVGMEAHGEGIEYAYDRTKQALKMHTDIGTALRQAIHACRKGGTLAILGVYGMMDKFPLGVAMNKGLTIRTAQQHGQFYMERLLHHASHGELRTDFLATHHFSLEEAPRGYEMFKRKEDGCVRAVFRP</sequence>
<comment type="similarity">
    <text evidence="5">Belongs to the zinc-containing alcohol dehydrogenase family.</text>
</comment>
<dbReference type="Pfam" id="PF00107">
    <property type="entry name" value="ADH_zinc_N"/>
    <property type="match status" value="1"/>
</dbReference>
<evidence type="ECO:0000259" key="6">
    <source>
        <dbReference type="Pfam" id="PF00107"/>
    </source>
</evidence>
<dbReference type="STRING" id="1388748.GCA_000463155_02560"/>
<comment type="cofactor">
    <cofactor evidence="1 5">
        <name>Zn(2+)</name>
        <dbReference type="ChEBI" id="CHEBI:29105"/>
    </cofactor>
</comment>
<dbReference type="InterPro" id="IPR036291">
    <property type="entry name" value="NAD(P)-bd_dom_sf"/>
</dbReference>
<feature type="domain" description="Alcohol dehydrogenase-like N-terminal" evidence="7">
    <location>
        <begin position="25"/>
        <end position="148"/>
    </location>
</feature>
<dbReference type="CDD" id="cd08283">
    <property type="entry name" value="FDH_like_1"/>
    <property type="match status" value="1"/>
</dbReference>
<dbReference type="InterPro" id="IPR013149">
    <property type="entry name" value="ADH-like_C"/>
</dbReference>
<dbReference type="EMBL" id="PYEP01000003">
    <property type="protein sequence ID" value="PSN08102.1"/>
    <property type="molecule type" value="Genomic_DNA"/>
</dbReference>